<sequence>MVMRSNSVSLPTKCLIQLATPLDCTPLTYSTAISAVNNGSSLMHSKLRPPTGVRCKFTVGARCTRAPLAISSRPSNSPTSRITLGSHVAASAVPHGTFMDAGPSKREPRTPAGPSLTRSLGMSNRGMGTVFHIFDPASKDTCSSTVSSARSFSTGTEGRTSGISSTLVPSLPTPFKPNWCP</sequence>
<evidence type="ECO:0000313" key="2">
    <source>
        <dbReference type="EMBL" id="CAB4560179.1"/>
    </source>
</evidence>
<feature type="region of interest" description="Disordered" evidence="1">
    <location>
        <begin position="94"/>
        <end position="121"/>
    </location>
</feature>
<organism evidence="2">
    <name type="scientific">freshwater metagenome</name>
    <dbReference type="NCBI Taxonomy" id="449393"/>
    <lineage>
        <taxon>unclassified sequences</taxon>
        <taxon>metagenomes</taxon>
        <taxon>ecological metagenomes</taxon>
    </lineage>
</organism>
<proteinExistence type="predicted"/>
<feature type="compositionally biased region" description="Polar residues" evidence="1">
    <location>
        <begin position="155"/>
        <end position="168"/>
    </location>
</feature>
<dbReference type="EMBL" id="CAEZTC010000085">
    <property type="protein sequence ID" value="CAB4560179.1"/>
    <property type="molecule type" value="Genomic_DNA"/>
</dbReference>
<evidence type="ECO:0000256" key="1">
    <source>
        <dbReference type="SAM" id="MobiDB-lite"/>
    </source>
</evidence>
<accession>A0A6J6DBQ9</accession>
<feature type="compositionally biased region" description="Low complexity" evidence="1">
    <location>
        <begin position="145"/>
        <end position="154"/>
    </location>
</feature>
<name>A0A6J6DBQ9_9ZZZZ</name>
<dbReference type="AlphaFoldDB" id="A0A6J6DBQ9"/>
<protein>
    <submittedName>
        <fullName evidence="2">Unannotated protein</fullName>
    </submittedName>
</protein>
<reference evidence="2" key="1">
    <citation type="submission" date="2020-05" db="EMBL/GenBank/DDBJ databases">
        <authorList>
            <person name="Chiriac C."/>
            <person name="Salcher M."/>
            <person name="Ghai R."/>
            <person name="Kavagutti S V."/>
        </authorList>
    </citation>
    <scope>NUCLEOTIDE SEQUENCE</scope>
</reference>
<gene>
    <name evidence="2" type="ORF">UFOPK1572_00777</name>
</gene>
<feature type="region of interest" description="Disordered" evidence="1">
    <location>
        <begin position="145"/>
        <end position="168"/>
    </location>
</feature>